<comment type="similarity">
    <text evidence="6">Belongs to the ABC-4 integral membrane protein family.</text>
</comment>
<dbReference type="PANTHER" id="PTHR30572">
    <property type="entry name" value="MEMBRANE COMPONENT OF TRANSPORTER-RELATED"/>
    <property type="match status" value="1"/>
</dbReference>
<evidence type="ECO:0000259" key="9">
    <source>
        <dbReference type="Pfam" id="PF12704"/>
    </source>
</evidence>
<keyword evidence="5 7" id="KW-0472">Membrane</keyword>
<dbReference type="Pfam" id="PF12704">
    <property type="entry name" value="MacB_PCD"/>
    <property type="match status" value="1"/>
</dbReference>
<protein>
    <submittedName>
        <fullName evidence="10">FtsX-like permease family protein</fullName>
    </submittedName>
</protein>
<dbReference type="AlphaFoldDB" id="A0A848IX32"/>
<dbReference type="Proteomes" id="UP000559010">
    <property type="component" value="Unassembled WGS sequence"/>
</dbReference>
<dbReference type="GO" id="GO:0022857">
    <property type="term" value="F:transmembrane transporter activity"/>
    <property type="evidence" value="ECO:0007669"/>
    <property type="project" value="TreeGrafter"/>
</dbReference>
<evidence type="ECO:0000313" key="10">
    <source>
        <dbReference type="EMBL" id="NMM48216.1"/>
    </source>
</evidence>
<feature type="transmembrane region" description="Helical" evidence="7">
    <location>
        <begin position="388"/>
        <end position="413"/>
    </location>
</feature>
<feature type="domain" description="ABC3 transporter permease C-terminal" evidence="8">
    <location>
        <begin position="288"/>
        <end position="415"/>
    </location>
</feature>
<dbReference type="InterPro" id="IPR025857">
    <property type="entry name" value="MacB_PCD"/>
</dbReference>
<name>A0A848IX32_9BACT</name>
<evidence type="ECO:0000256" key="7">
    <source>
        <dbReference type="SAM" id="Phobius"/>
    </source>
</evidence>
<sequence>MIRFILKGIIRDRSRSLLPIIVVTIGVAITVLLSGYINGVMNDFIEQNARFETGHLKVVTRPYLENIDQIPNDLAIMDSDSVLKALKTNYKDVEWVERIKFGGLIDIPDSSGETRAQGPAAGMAINLINETASINGDIERLNLKPALVEGRFPQNYGEVLLSRELMSKTDVKIGDQVTFIGSTMFGSMALMNYKVVGSINFGIQAMDRGLIIMDIVDARSLLDMENATSEILGYFHSGYYDDERSEKLSLLYNSSIDPNNEFAPVIIPLKDQNELSGMLEYVNVYTVIFISIFILAMSIVLWNTGLLGGLRRYREYGIRLALGESKTKIYKTTILESLIIGLIGSISGTLLGLAGVWYLQTYGIDISDMMSNNAMIMSSVIRARVSSFLFVIGFIPGVIATLSGSLLSGVGIFKRQTADLFKELEL</sequence>
<keyword evidence="3 7" id="KW-0812">Transmembrane</keyword>
<feature type="domain" description="MacB-like periplasmic core" evidence="9">
    <location>
        <begin position="16"/>
        <end position="222"/>
    </location>
</feature>
<dbReference type="GO" id="GO:0005886">
    <property type="term" value="C:plasma membrane"/>
    <property type="evidence" value="ECO:0007669"/>
    <property type="project" value="UniProtKB-SubCell"/>
</dbReference>
<evidence type="ECO:0000313" key="11">
    <source>
        <dbReference type="Proteomes" id="UP000559010"/>
    </source>
</evidence>
<dbReference type="RefSeq" id="WP_169679679.1">
    <property type="nucleotide sequence ID" value="NZ_JABBNU010000004.1"/>
</dbReference>
<evidence type="ECO:0000256" key="4">
    <source>
        <dbReference type="ARBA" id="ARBA00022989"/>
    </source>
</evidence>
<keyword evidence="4 7" id="KW-1133">Transmembrane helix</keyword>
<dbReference type="PANTHER" id="PTHR30572:SF4">
    <property type="entry name" value="ABC TRANSPORTER PERMEASE YTRF"/>
    <property type="match status" value="1"/>
</dbReference>
<evidence type="ECO:0000256" key="1">
    <source>
        <dbReference type="ARBA" id="ARBA00004651"/>
    </source>
</evidence>
<feature type="transmembrane region" description="Helical" evidence="7">
    <location>
        <begin position="284"/>
        <end position="310"/>
    </location>
</feature>
<keyword evidence="2" id="KW-1003">Cell membrane</keyword>
<keyword evidence="11" id="KW-1185">Reference proteome</keyword>
<evidence type="ECO:0000259" key="8">
    <source>
        <dbReference type="Pfam" id="PF02687"/>
    </source>
</evidence>
<feature type="transmembrane region" description="Helical" evidence="7">
    <location>
        <begin position="338"/>
        <end position="359"/>
    </location>
</feature>
<evidence type="ECO:0000256" key="5">
    <source>
        <dbReference type="ARBA" id="ARBA00023136"/>
    </source>
</evidence>
<proteinExistence type="inferred from homology"/>
<dbReference type="InterPro" id="IPR003838">
    <property type="entry name" value="ABC3_permease_C"/>
</dbReference>
<comment type="caution">
    <text evidence="10">The sequence shown here is derived from an EMBL/GenBank/DDBJ whole genome shotgun (WGS) entry which is preliminary data.</text>
</comment>
<gene>
    <name evidence="10" type="ORF">HH304_07380</name>
</gene>
<evidence type="ECO:0000256" key="2">
    <source>
        <dbReference type="ARBA" id="ARBA00022475"/>
    </source>
</evidence>
<evidence type="ECO:0000256" key="3">
    <source>
        <dbReference type="ARBA" id="ARBA00022692"/>
    </source>
</evidence>
<feature type="transmembrane region" description="Helical" evidence="7">
    <location>
        <begin position="16"/>
        <end position="37"/>
    </location>
</feature>
<evidence type="ECO:0000256" key="6">
    <source>
        <dbReference type="ARBA" id="ARBA00038076"/>
    </source>
</evidence>
<dbReference type="Pfam" id="PF02687">
    <property type="entry name" value="FtsX"/>
    <property type="match status" value="1"/>
</dbReference>
<organism evidence="10 11">
    <name type="scientific">Marinigracilibium pacificum</name>
    <dbReference type="NCBI Taxonomy" id="2729599"/>
    <lineage>
        <taxon>Bacteria</taxon>
        <taxon>Pseudomonadati</taxon>
        <taxon>Bacteroidota</taxon>
        <taxon>Cytophagia</taxon>
        <taxon>Cytophagales</taxon>
        <taxon>Flammeovirgaceae</taxon>
        <taxon>Marinigracilibium</taxon>
    </lineage>
</organism>
<dbReference type="EMBL" id="JABBNU010000004">
    <property type="protein sequence ID" value="NMM48216.1"/>
    <property type="molecule type" value="Genomic_DNA"/>
</dbReference>
<comment type="subcellular location">
    <subcellularLocation>
        <location evidence="1">Cell membrane</location>
        <topology evidence="1">Multi-pass membrane protein</topology>
    </subcellularLocation>
</comment>
<dbReference type="InterPro" id="IPR050250">
    <property type="entry name" value="Macrolide_Exporter_MacB"/>
</dbReference>
<accession>A0A848IX32</accession>
<reference evidence="10 11" key="1">
    <citation type="submission" date="2020-04" db="EMBL/GenBank/DDBJ databases">
        <title>Flammeovirgaceae bacterium KN852 isolated from deep sea.</title>
        <authorList>
            <person name="Zhang D.-C."/>
        </authorList>
    </citation>
    <scope>NUCLEOTIDE SEQUENCE [LARGE SCALE GENOMIC DNA]</scope>
    <source>
        <strain evidence="10 11">KN852</strain>
    </source>
</reference>